<evidence type="ECO:0000313" key="3">
    <source>
        <dbReference type="Proteomes" id="UP000278475"/>
    </source>
</evidence>
<comment type="caution">
    <text evidence="2">The sequence shown here is derived from an EMBL/GenBank/DDBJ whole genome shotgun (WGS) entry which is preliminary data.</text>
</comment>
<dbReference type="EMBL" id="QMQV01000040">
    <property type="protein sequence ID" value="RLE49331.1"/>
    <property type="molecule type" value="Genomic_DNA"/>
</dbReference>
<gene>
    <name evidence="2" type="ORF">DRJ31_05270</name>
</gene>
<dbReference type="InterPro" id="IPR028277">
    <property type="entry name" value="Lsm_C"/>
</dbReference>
<dbReference type="Pfam" id="PF14894">
    <property type="entry name" value="Lsm_C"/>
    <property type="match status" value="1"/>
</dbReference>
<dbReference type="Gene3D" id="2.30.30.100">
    <property type="match status" value="1"/>
</dbReference>
<dbReference type="InterPro" id="IPR037156">
    <property type="entry name" value="Lsm_C_sf"/>
</dbReference>
<protein>
    <submittedName>
        <fullName evidence="2">Small nuclear ribonucleoprotein (Sm)</fullName>
    </submittedName>
</protein>
<sequence length="143" mass="15901">MSLAGKRFVGELNSFLDRNIEVITVQGRKFSGKLIGFDPSNLNLCLADAKGDDGESFIRLIIRGDVVAEIALKEAPFDLRGLAERLERVFPNMVKIYEDAGVIMVMDRIRVTPQGVEGTGPMVDRVKRVFEQFLLEKSAEKVG</sequence>
<dbReference type="Gene3D" id="3.30.310.60">
    <property type="entry name" value="Like-Sm ribonucleoprotein, C-terminal domain"/>
    <property type="match status" value="1"/>
</dbReference>
<dbReference type="SUPFAM" id="SSF50182">
    <property type="entry name" value="Sm-like ribonucleoproteins"/>
    <property type="match status" value="1"/>
</dbReference>
<evidence type="ECO:0000259" key="1">
    <source>
        <dbReference type="SMART" id="SM00651"/>
    </source>
</evidence>
<dbReference type="InterPro" id="IPR010920">
    <property type="entry name" value="LSM_dom_sf"/>
</dbReference>
<feature type="domain" description="Sm" evidence="1">
    <location>
        <begin position="10"/>
        <end position="72"/>
    </location>
</feature>
<dbReference type="GO" id="GO:1990904">
    <property type="term" value="C:ribonucleoprotein complex"/>
    <property type="evidence" value="ECO:0007669"/>
    <property type="project" value="UniProtKB-KW"/>
</dbReference>
<dbReference type="AlphaFoldDB" id="A0A497EQY3"/>
<name>A0A497EQY3_9CREN</name>
<reference evidence="2 3" key="1">
    <citation type="submission" date="2018-06" db="EMBL/GenBank/DDBJ databases">
        <title>Extensive metabolic versatility and redundancy in microbially diverse, dynamic hydrothermal sediments.</title>
        <authorList>
            <person name="Dombrowski N."/>
            <person name="Teske A."/>
            <person name="Baker B.J."/>
        </authorList>
    </citation>
    <scope>NUCLEOTIDE SEQUENCE [LARGE SCALE GENOMIC DNA]</scope>
    <source>
        <strain evidence="2">B66_G16</strain>
    </source>
</reference>
<evidence type="ECO:0000313" key="2">
    <source>
        <dbReference type="EMBL" id="RLE49331.1"/>
    </source>
</evidence>
<dbReference type="SMART" id="SM00651">
    <property type="entry name" value="Sm"/>
    <property type="match status" value="1"/>
</dbReference>
<proteinExistence type="predicted"/>
<accession>A0A497EQY3</accession>
<dbReference type="Pfam" id="PF01423">
    <property type="entry name" value="LSM"/>
    <property type="match status" value="1"/>
</dbReference>
<keyword evidence="2" id="KW-0687">Ribonucleoprotein</keyword>
<organism evidence="2 3">
    <name type="scientific">Thermoproteota archaeon</name>
    <dbReference type="NCBI Taxonomy" id="2056631"/>
    <lineage>
        <taxon>Archaea</taxon>
        <taxon>Thermoproteota</taxon>
    </lineage>
</organism>
<dbReference type="InterPro" id="IPR001163">
    <property type="entry name" value="Sm_dom_euk/arc"/>
</dbReference>
<dbReference type="Proteomes" id="UP000278475">
    <property type="component" value="Unassembled WGS sequence"/>
</dbReference>